<dbReference type="InterPro" id="IPR014729">
    <property type="entry name" value="Rossmann-like_a/b/a_fold"/>
</dbReference>
<keyword evidence="3" id="KW-1185">Reference proteome</keyword>
<accession>A0ABT6BG50</accession>
<comment type="caution">
    <text evidence="2">The sequence shown here is derived from an EMBL/GenBank/DDBJ whole genome shotgun (WGS) entry which is preliminary data.</text>
</comment>
<dbReference type="InterPro" id="IPR002500">
    <property type="entry name" value="PAPS_reduct_dom"/>
</dbReference>
<proteinExistence type="predicted"/>
<reference evidence="2 3" key="1">
    <citation type="journal article" date="2024" name="Curr. Microbiol.">
        <title>Luteibacter sahnii sp. nov., A Novel Yellow-Colored Xanthomonadin Pigment Producing Probiotic Bacterium from Healthy Rice Seed Microbiome.</title>
        <authorList>
            <person name="Jaiswal G."/>
            <person name="Rana R."/>
            <person name="Nayak P.K."/>
            <person name="Chouhan R."/>
            <person name="Gandhi S.G."/>
            <person name="Patel H.K."/>
            <person name="Patil P.B."/>
        </authorList>
    </citation>
    <scope>NUCLEOTIDE SEQUENCE [LARGE SCALE GENOMIC DNA]</scope>
    <source>
        <strain evidence="2 3">PPL201</strain>
    </source>
</reference>
<sequence>MINVVSFSGGRTSAYLLWLMEQKRRAGKDVHYVFMDTGCEHPMTYRFVREVVKFWDIPLTVLQVDINPELGQP</sequence>
<dbReference type="Proteomes" id="UP001528850">
    <property type="component" value="Unassembled WGS sequence"/>
</dbReference>
<dbReference type="Gene3D" id="3.40.50.620">
    <property type="entry name" value="HUPs"/>
    <property type="match status" value="1"/>
</dbReference>
<feature type="domain" description="Phosphoadenosine phosphosulphate reductase" evidence="1">
    <location>
        <begin position="3"/>
        <end position="67"/>
    </location>
</feature>
<gene>
    <name evidence="2" type="ORF">P3W24_18630</name>
</gene>
<evidence type="ECO:0000313" key="3">
    <source>
        <dbReference type="Proteomes" id="UP001528850"/>
    </source>
</evidence>
<evidence type="ECO:0000259" key="1">
    <source>
        <dbReference type="Pfam" id="PF01507"/>
    </source>
</evidence>
<name>A0ABT6BG50_9GAMM</name>
<dbReference type="SUPFAM" id="SSF52402">
    <property type="entry name" value="Adenine nucleotide alpha hydrolases-like"/>
    <property type="match status" value="1"/>
</dbReference>
<feature type="non-terminal residue" evidence="2">
    <location>
        <position position="73"/>
    </location>
</feature>
<evidence type="ECO:0000313" key="2">
    <source>
        <dbReference type="EMBL" id="MDF4026987.1"/>
    </source>
</evidence>
<protein>
    <submittedName>
        <fullName evidence="2">Phosphoadenosine phosphosulfate reductase family protein</fullName>
    </submittedName>
</protein>
<dbReference type="EMBL" id="JARJJS010000041">
    <property type="protein sequence ID" value="MDF4026987.1"/>
    <property type="molecule type" value="Genomic_DNA"/>
</dbReference>
<dbReference type="Pfam" id="PF01507">
    <property type="entry name" value="PAPS_reduct"/>
    <property type="match status" value="1"/>
</dbReference>
<organism evidence="2 3">
    <name type="scientific">Luteibacter sahnii</name>
    <dbReference type="NCBI Taxonomy" id="3021977"/>
    <lineage>
        <taxon>Bacteria</taxon>
        <taxon>Pseudomonadati</taxon>
        <taxon>Pseudomonadota</taxon>
        <taxon>Gammaproteobacteria</taxon>
        <taxon>Lysobacterales</taxon>
        <taxon>Rhodanobacteraceae</taxon>
        <taxon>Luteibacter</taxon>
    </lineage>
</organism>